<dbReference type="EMBL" id="CZPT02000861">
    <property type="protein sequence ID" value="SCU68009.1"/>
    <property type="molecule type" value="Genomic_DNA"/>
</dbReference>
<accession>A0A1G4I819</accession>
<protein>
    <submittedName>
        <fullName evidence="1">Uncharacterized protein</fullName>
    </submittedName>
</protein>
<name>A0A1G4I819_TRYEQ</name>
<sequence length="871" mass="97193">MSVSFFVQEVRSNPAVDAETAAVTSLNTLFHKSGLYLSTASTQLHVTPEAVCVIDAQDLYAIARYAHILVTNRDVQCDFSALSSVLWNQVKNVGDRIDVYLHLLESAGHARQSRAALDLQPLHLTLLTHALYILRQIEEPHARQEVRDAVSIVQKDVEMVVRLGKKLLHVLGDALDKSGVADNRFLLAAEMALCAAEMFAASIASRSAIDVSPLITFFNSEASWRLSGISIEATGSYCGALHRLIRTLFARQNDFDGVERVTAKLLVNRLTTRPPFDWEMFKRIHPPHKGTVTPQYIVLCNMSTVQLCIRKLLLQNHSYVSALKKNCIRLLQEMSSRKEMLSFYQVPLLAALQGMPEFDLSDDAQLQLRAVETHLGNNEQIMQPNFLRILMAYGYTVPHEQHNPLTRGSVLSLFRAVTEQLFQLPMIQSGNVNKMTHTLLQPPVPTLSFIRLVVEASSNDVETASEVLAEMMKVLTTMYEASVAQCELYQTPVRVSKPLRRVLALTMTLLFEFFRFPSFVKAVNHITALEALARIYAIARLYVTAESNATETERKSAMRLLVRMAAKLVVVSESMKVPEVNTFFVDSLLPLSSMESLTHRNHQQYALLEAYLRAFASGAVVTVMEEETLLKHWVDVSLRCITNRLSGALAVAGLTFLSAVFLSKRAVAPLFVPTYVELMVPTSQPSRYGEPPLYLTRRFAKTVRACCQALEGCDERALEEIIHDQNSSVAKVVRDMFGNDKNLSLLENIRPISSILLVVSSLFDKVCALLGNTAGPALATTQDRLARFQVYYSALINLLQCRSTAVLHRVCASVEAVMLEQLRGVPSVQAQWIKHIGNIVDSLQGIGKTAVAEWFLVLSERTKKMIPHARL</sequence>
<dbReference type="Proteomes" id="UP000195570">
    <property type="component" value="Unassembled WGS sequence"/>
</dbReference>
<comment type="caution">
    <text evidence="1">The sequence shown here is derived from an EMBL/GenBank/DDBJ whole genome shotgun (WGS) entry which is preliminary data.</text>
</comment>
<proteinExistence type="predicted"/>
<dbReference type="VEuPathDB" id="TriTrypDB:TEOVI_000743600"/>
<evidence type="ECO:0000313" key="1">
    <source>
        <dbReference type="EMBL" id="SCU68009.1"/>
    </source>
</evidence>
<evidence type="ECO:0000313" key="2">
    <source>
        <dbReference type="Proteomes" id="UP000195570"/>
    </source>
</evidence>
<dbReference type="AlphaFoldDB" id="A0A1G4I819"/>
<organism evidence="1 2">
    <name type="scientific">Trypanosoma equiperdum</name>
    <dbReference type="NCBI Taxonomy" id="5694"/>
    <lineage>
        <taxon>Eukaryota</taxon>
        <taxon>Discoba</taxon>
        <taxon>Euglenozoa</taxon>
        <taxon>Kinetoplastea</taxon>
        <taxon>Metakinetoplastina</taxon>
        <taxon>Trypanosomatida</taxon>
        <taxon>Trypanosomatidae</taxon>
        <taxon>Trypanosoma</taxon>
    </lineage>
</organism>
<dbReference type="RefSeq" id="XP_067079252.1">
    <property type="nucleotide sequence ID" value="XM_067223151.1"/>
</dbReference>
<reference evidence="1" key="1">
    <citation type="submission" date="2016-09" db="EMBL/GenBank/DDBJ databases">
        <authorList>
            <person name="Hebert L."/>
            <person name="Moumen B."/>
        </authorList>
    </citation>
    <scope>NUCLEOTIDE SEQUENCE [LARGE SCALE GENOMIC DNA]</scope>
    <source>
        <strain evidence="1">OVI</strain>
    </source>
</reference>
<gene>
    <name evidence="1" type="ORF">TEOVI_000743600</name>
</gene>
<keyword evidence="2" id="KW-1185">Reference proteome</keyword>
<dbReference type="GeneID" id="92381370"/>